<accession>A0A1G9YFN4</accession>
<dbReference type="Proteomes" id="UP000199341">
    <property type="component" value="Unassembled WGS sequence"/>
</dbReference>
<evidence type="ECO:0000313" key="1">
    <source>
        <dbReference type="EMBL" id="SDN07281.1"/>
    </source>
</evidence>
<name>A0A1G9YFN4_9ACTN</name>
<keyword evidence="2" id="KW-1185">Reference proteome</keyword>
<dbReference type="AlphaFoldDB" id="A0A1G9YFN4"/>
<protein>
    <submittedName>
        <fullName evidence="1">Uncharacterized protein</fullName>
    </submittedName>
</protein>
<proteinExistence type="predicted"/>
<evidence type="ECO:0000313" key="2">
    <source>
        <dbReference type="Proteomes" id="UP000199341"/>
    </source>
</evidence>
<reference evidence="1 2" key="1">
    <citation type="submission" date="2016-10" db="EMBL/GenBank/DDBJ databases">
        <authorList>
            <person name="de Groot N.N."/>
        </authorList>
    </citation>
    <scope>NUCLEOTIDE SEQUENCE [LARGE SCALE GENOMIC DNA]</scope>
    <source>
        <strain evidence="1 2">CGMCC 4.2022</strain>
    </source>
</reference>
<dbReference type="EMBL" id="FNIE01000002">
    <property type="protein sequence ID" value="SDN07281.1"/>
    <property type="molecule type" value="Genomic_DNA"/>
</dbReference>
<gene>
    <name evidence="1" type="ORF">SAMN05216259_102520</name>
</gene>
<sequence length="39" mass="4361">MDRLIADSHTNVTISHSAIIRNIPTFDASPRRTRCPILA</sequence>
<organism evidence="1 2">
    <name type="scientific">Actinacidiphila guanduensis</name>
    <dbReference type="NCBI Taxonomy" id="310781"/>
    <lineage>
        <taxon>Bacteria</taxon>
        <taxon>Bacillati</taxon>
        <taxon>Actinomycetota</taxon>
        <taxon>Actinomycetes</taxon>
        <taxon>Kitasatosporales</taxon>
        <taxon>Streptomycetaceae</taxon>
        <taxon>Actinacidiphila</taxon>
    </lineage>
</organism>